<accession>A0A246HP80</accession>
<gene>
    <name evidence="1" type="ORF">CEE60_10165</name>
</gene>
<proteinExistence type="predicted"/>
<comment type="caution">
    <text evidence="1">The sequence shown here is derived from an EMBL/GenBank/DDBJ whole genome shotgun (WGS) entry which is preliminary data.</text>
</comment>
<dbReference type="Proteomes" id="UP000198157">
    <property type="component" value="Unassembled WGS sequence"/>
</dbReference>
<dbReference type="OrthoDB" id="8795416at2"/>
<dbReference type="AlphaFoldDB" id="A0A246HP80"/>
<evidence type="ECO:0000313" key="1">
    <source>
        <dbReference type="EMBL" id="OWQ54013.1"/>
    </source>
</evidence>
<organism evidence="1 2">
    <name type="scientific">Stenotrophomonas maltophilia</name>
    <name type="common">Pseudomonas maltophilia</name>
    <name type="synonym">Xanthomonas maltophilia</name>
    <dbReference type="NCBI Taxonomy" id="40324"/>
    <lineage>
        <taxon>Bacteria</taxon>
        <taxon>Pseudomonadati</taxon>
        <taxon>Pseudomonadota</taxon>
        <taxon>Gammaproteobacteria</taxon>
        <taxon>Lysobacterales</taxon>
        <taxon>Lysobacteraceae</taxon>
        <taxon>Stenotrophomonas</taxon>
        <taxon>Stenotrophomonas maltophilia group</taxon>
    </lineage>
</organism>
<dbReference type="EMBL" id="NIVS01000020">
    <property type="protein sequence ID" value="OWQ54013.1"/>
    <property type="molecule type" value="Genomic_DNA"/>
</dbReference>
<sequence length="118" mass="13571">MASLPSVARVMFEGQKRSFDPSVLRTEMERGVPKQRVQNTQVLMKQAMVLYFSSAEDVEAFDTWYMGDIKRIGWFTMIHPFTGKQITARFENGALGDLVPDEKLPGDYRMDAVVEYLR</sequence>
<protein>
    <submittedName>
        <fullName evidence="1">Uncharacterized protein</fullName>
    </submittedName>
</protein>
<evidence type="ECO:0000313" key="2">
    <source>
        <dbReference type="Proteomes" id="UP000198157"/>
    </source>
</evidence>
<name>A0A246HP80_STEMA</name>
<reference evidence="1 2" key="1">
    <citation type="submission" date="2017-06" db="EMBL/GenBank/DDBJ databases">
        <authorList>
            <person name="Kim H.J."/>
            <person name="Triplett B.A."/>
        </authorList>
    </citation>
    <scope>NUCLEOTIDE SEQUENCE [LARGE SCALE GENOMIC DNA]</scope>
    <source>
        <strain evidence="1 2">13146</strain>
    </source>
</reference>